<accession>A0A4U0XET9</accession>
<dbReference type="AlphaFoldDB" id="A0A4U0XET9"/>
<dbReference type="FunFam" id="3.30.930.10:FF:000066">
    <property type="entry name" value="Proline--tRNA ligase"/>
    <property type="match status" value="1"/>
</dbReference>
<evidence type="ECO:0000256" key="12">
    <source>
        <dbReference type="ARBA" id="ARBA00047671"/>
    </source>
</evidence>
<dbReference type="GO" id="GO:0006433">
    <property type="term" value="P:prolyl-tRNA aminoacylation"/>
    <property type="evidence" value="ECO:0007669"/>
    <property type="project" value="InterPro"/>
</dbReference>
<dbReference type="Proteomes" id="UP000309340">
    <property type="component" value="Unassembled WGS sequence"/>
</dbReference>
<dbReference type="InterPro" id="IPR036621">
    <property type="entry name" value="Anticodon-bd_dom_sf"/>
</dbReference>
<dbReference type="Pfam" id="PF00587">
    <property type="entry name" value="tRNA-synt_2b"/>
    <property type="match status" value="1"/>
</dbReference>
<name>A0A4U0XET9_9PEZI</name>
<dbReference type="PANTHER" id="PTHR42753:SF2">
    <property type="entry name" value="PROLINE--TRNA LIGASE"/>
    <property type="match status" value="1"/>
</dbReference>
<reference evidence="15 16" key="1">
    <citation type="submission" date="2017-03" db="EMBL/GenBank/DDBJ databases">
        <title>Genomes of endolithic fungi from Antarctica.</title>
        <authorList>
            <person name="Coleine C."/>
            <person name="Masonjones S."/>
            <person name="Stajich J.E."/>
        </authorList>
    </citation>
    <scope>NUCLEOTIDE SEQUENCE [LARGE SCALE GENOMIC DNA]</scope>
    <source>
        <strain evidence="15 16">CCFEE 5184</strain>
    </source>
</reference>
<dbReference type="NCBIfam" id="TIGR00409">
    <property type="entry name" value="proS_fam_II"/>
    <property type="match status" value="1"/>
</dbReference>
<dbReference type="GO" id="GO:0005524">
    <property type="term" value="F:ATP binding"/>
    <property type="evidence" value="ECO:0007669"/>
    <property type="project" value="UniProtKB-KW"/>
</dbReference>
<dbReference type="Gene3D" id="3.30.930.10">
    <property type="entry name" value="Bira Bifunctional Protein, Domain 2"/>
    <property type="match status" value="2"/>
</dbReference>
<keyword evidence="7" id="KW-0547">Nucleotide-binding</keyword>
<dbReference type="PRINTS" id="PR01046">
    <property type="entry name" value="TRNASYNTHPRO"/>
</dbReference>
<organism evidence="15 16">
    <name type="scientific">Friedmanniomyces simplex</name>
    <dbReference type="NCBI Taxonomy" id="329884"/>
    <lineage>
        <taxon>Eukaryota</taxon>
        <taxon>Fungi</taxon>
        <taxon>Dikarya</taxon>
        <taxon>Ascomycota</taxon>
        <taxon>Pezizomycotina</taxon>
        <taxon>Dothideomycetes</taxon>
        <taxon>Dothideomycetidae</taxon>
        <taxon>Mycosphaerellales</taxon>
        <taxon>Teratosphaeriaceae</taxon>
        <taxon>Friedmanniomyces</taxon>
    </lineage>
</organism>
<dbReference type="PROSITE" id="PS50862">
    <property type="entry name" value="AA_TRNA_LIGASE_II"/>
    <property type="match status" value="1"/>
</dbReference>
<comment type="similarity">
    <text evidence="2">Belongs to the class-II aminoacyl-tRNA synthetase family.</text>
</comment>
<dbReference type="GO" id="GO:0005739">
    <property type="term" value="C:mitochondrion"/>
    <property type="evidence" value="ECO:0007669"/>
    <property type="project" value="TreeGrafter"/>
</dbReference>
<keyword evidence="8" id="KW-0067">ATP-binding</keyword>
<feature type="domain" description="Aminoacyl-transfer RNA synthetases class-II family profile" evidence="14">
    <location>
        <begin position="88"/>
        <end position="486"/>
    </location>
</feature>
<evidence type="ECO:0000256" key="10">
    <source>
        <dbReference type="ARBA" id="ARBA00023146"/>
    </source>
</evidence>
<keyword evidence="9" id="KW-0648">Protein biosynthesis</keyword>
<evidence type="ECO:0000256" key="11">
    <source>
        <dbReference type="ARBA" id="ARBA00029731"/>
    </source>
</evidence>
<feature type="region of interest" description="Disordered" evidence="13">
    <location>
        <begin position="591"/>
        <end position="627"/>
    </location>
</feature>
<evidence type="ECO:0000256" key="1">
    <source>
        <dbReference type="ARBA" id="ARBA00004496"/>
    </source>
</evidence>
<dbReference type="InterPro" id="IPR050062">
    <property type="entry name" value="Pro-tRNA_synthetase"/>
</dbReference>
<dbReference type="InterPro" id="IPR004500">
    <property type="entry name" value="Pro-tRNA-synth_IIa_bac-type"/>
</dbReference>
<dbReference type="InterPro" id="IPR002316">
    <property type="entry name" value="Pro-tRNA-ligase_IIa"/>
</dbReference>
<protein>
    <recommendedName>
        <fullName evidence="4">proline--tRNA ligase</fullName>
        <ecNumber evidence="4">6.1.1.15</ecNumber>
    </recommendedName>
    <alternativeName>
        <fullName evidence="11">Prolyl-tRNA synthetase</fullName>
    </alternativeName>
</protein>
<evidence type="ECO:0000256" key="13">
    <source>
        <dbReference type="SAM" id="MobiDB-lite"/>
    </source>
</evidence>
<dbReference type="InterPro" id="IPR002314">
    <property type="entry name" value="aa-tRNA-synt_IIb"/>
</dbReference>
<evidence type="ECO:0000256" key="6">
    <source>
        <dbReference type="ARBA" id="ARBA00022598"/>
    </source>
</evidence>
<keyword evidence="10" id="KW-0030">Aminoacyl-tRNA synthetase</keyword>
<evidence type="ECO:0000256" key="3">
    <source>
        <dbReference type="ARBA" id="ARBA00011738"/>
    </source>
</evidence>
<dbReference type="SUPFAM" id="SSF52954">
    <property type="entry name" value="Class II aaRS ABD-related"/>
    <property type="match status" value="1"/>
</dbReference>
<comment type="catalytic activity">
    <reaction evidence="12">
        <text>tRNA(Pro) + L-proline + ATP = L-prolyl-tRNA(Pro) + AMP + diphosphate</text>
        <dbReference type="Rhea" id="RHEA:14305"/>
        <dbReference type="Rhea" id="RHEA-COMP:9700"/>
        <dbReference type="Rhea" id="RHEA-COMP:9702"/>
        <dbReference type="ChEBI" id="CHEBI:30616"/>
        <dbReference type="ChEBI" id="CHEBI:33019"/>
        <dbReference type="ChEBI" id="CHEBI:60039"/>
        <dbReference type="ChEBI" id="CHEBI:78442"/>
        <dbReference type="ChEBI" id="CHEBI:78532"/>
        <dbReference type="ChEBI" id="CHEBI:456215"/>
        <dbReference type="EC" id="6.1.1.15"/>
    </reaction>
</comment>
<evidence type="ECO:0000256" key="9">
    <source>
        <dbReference type="ARBA" id="ARBA00022917"/>
    </source>
</evidence>
<evidence type="ECO:0000256" key="7">
    <source>
        <dbReference type="ARBA" id="ARBA00022741"/>
    </source>
</evidence>
<gene>
    <name evidence="15" type="ORF">B0A55_05090</name>
</gene>
<dbReference type="OrthoDB" id="10267474at2759"/>
<comment type="subcellular location">
    <subcellularLocation>
        <location evidence="1">Cytoplasm</location>
    </subcellularLocation>
</comment>
<comment type="subunit">
    <text evidence="3">Homodimer.</text>
</comment>
<dbReference type="InterPro" id="IPR006195">
    <property type="entry name" value="aa-tRNA-synth_II"/>
</dbReference>
<dbReference type="PANTHER" id="PTHR42753">
    <property type="entry name" value="MITOCHONDRIAL RIBOSOME PROTEIN L39/PROLYL-TRNA LIGASE FAMILY MEMBER"/>
    <property type="match status" value="1"/>
</dbReference>
<dbReference type="EMBL" id="NAJQ01000216">
    <property type="protein sequence ID" value="TKA74701.1"/>
    <property type="molecule type" value="Genomic_DNA"/>
</dbReference>
<dbReference type="SUPFAM" id="SSF55681">
    <property type="entry name" value="Class II aaRS and biotin synthetases"/>
    <property type="match status" value="1"/>
</dbReference>
<evidence type="ECO:0000259" key="14">
    <source>
        <dbReference type="PROSITE" id="PS50862"/>
    </source>
</evidence>
<evidence type="ECO:0000256" key="2">
    <source>
        <dbReference type="ARBA" id="ARBA00008226"/>
    </source>
</evidence>
<evidence type="ECO:0000256" key="8">
    <source>
        <dbReference type="ARBA" id="ARBA00022840"/>
    </source>
</evidence>
<keyword evidence="16" id="KW-1185">Reference proteome</keyword>
<dbReference type="GO" id="GO:0004827">
    <property type="term" value="F:proline-tRNA ligase activity"/>
    <property type="evidence" value="ECO:0007669"/>
    <property type="project" value="UniProtKB-EC"/>
</dbReference>
<dbReference type="InterPro" id="IPR045864">
    <property type="entry name" value="aa-tRNA-synth_II/BPL/LPL"/>
</dbReference>
<keyword evidence="6" id="KW-0436">Ligase</keyword>
<dbReference type="InterPro" id="IPR004154">
    <property type="entry name" value="Anticodon-bd"/>
</dbReference>
<proteinExistence type="inferred from homology"/>
<evidence type="ECO:0000256" key="5">
    <source>
        <dbReference type="ARBA" id="ARBA00022490"/>
    </source>
</evidence>
<dbReference type="Gene3D" id="3.40.50.800">
    <property type="entry name" value="Anticodon-binding domain"/>
    <property type="match status" value="1"/>
</dbReference>
<evidence type="ECO:0000256" key="4">
    <source>
        <dbReference type="ARBA" id="ARBA00012831"/>
    </source>
</evidence>
<evidence type="ECO:0000313" key="16">
    <source>
        <dbReference type="Proteomes" id="UP000309340"/>
    </source>
</evidence>
<dbReference type="EC" id="6.1.1.15" evidence="4"/>
<dbReference type="STRING" id="329884.A0A4U0XET9"/>
<dbReference type="Pfam" id="PF03129">
    <property type="entry name" value="HGTP_anticodon"/>
    <property type="match status" value="1"/>
</dbReference>
<sequence length="964" mass="105943">MLKYLTKVHGSQLSSSELKEALQGHINASLHTRQSLHYDGRNRLSNVWTPTQSKKSAETVPEDGHDLLVRAGFLRQAHSGIFHLLPLGLRVQEKIERLIDKHMLSLGASKVSLSSLTSEDLWQLSGRLEKGRGSEFFRLEDRKGTKLLLSPTHEEEITTIATNAVHSHKQLPLRLYQVSRKYRDEARPRQGLLRGREFVMKDLYTFDSTEQSARATYEDVRQAYCAFLDELRLPYLVASADSGNMGGNLSHEYHFASEAGEDTIIKCNQCEYSANEELYTGRPETEQSSPGSNLDAWTLMISKDRRTLLVIPCPIDRQVNIYAVKKAFPDVDASVEAPLEMWKEPEMANRAGRKICWIGASSVNGSKSEQSVKLSHALRHAGIGDSDMPLEIDQAVVDGQPIGLTKADNGDTCPSCSNGHLSLRKAVEIGHTFHLGTRYSEPLNLRITDADNRQSLVQMGCHGIGVSRLIGAAASLLADFKGLNWPAAIAPYTVVLVAAGKTSAEAVHGVYDSLQQMPGTDAIIDDRTDYPTGWKLHDADLIGYPFIVVLGKAWAERGAVELQCRRLGLDSSRSLQKGTWWFVKEVDDKASNADCSPHRSAQKQMGRPKKRRRVEGEQEEASLARRERGSGLKAWDIAGSKATEQGICVAVGDGDGGTGSSVLDDFLTPRGGLQPWVQATEWAVPSEHALPGLMPDSASNSPPTINLPAELQFGSTTHSSLSHRGSTQLLFDPYSGQDEYHSNISPITTLPTCACLSTLYLTLNTLQSMDPTSPFPFSLHPLREALRTASDVLSCPLCPTRFLSAVQNTQLAGTLLMSIAERFGKILAAITQEAERAEQGGEVKRFRLADLNTSTSHLHAGGIGCVAAFSLNLSAGEWRTMAKKVVRAEVHGPSDGNVCCPYFVGVVEQMESRQEHWLDWEIPLDFPRDTEGAPIGGENIPREDHVCIKLCAYSRKVIAGYDWS</sequence>
<comment type="caution">
    <text evidence="15">The sequence shown here is derived from an EMBL/GenBank/DDBJ whole genome shotgun (WGS) entry which is preliminary data.</text>
</comment>
<keyword evidence="5" id="KW-0963">Cytoplasm</keyword>
<evidence type="ECO:0000313" key="15">
    <source>
        <dbReference type="EMBL" id="TKA74701.1"/>
    </source>
</evidence>